<sequence length="142" mass="16169">MIDKKTSELLNTLNSIDNYKNLKTYISKDLDVKELTISEYLVNLCNKKNISKSTLIANADIDRTYGYQILNGSKNPSRNNIIKLCLSLQLTLDETDRALTIAKEGRLYPKVIRDTFLIFAINNKLTVLDTNILLEENGQDIL</sequence>
<evidence type="ECO:0000313" key="2">
    <source>
        <dbReference type="Proteomes" id="UP000092714"/>
    </source>
</evidence>
<evidence type="ECO:0000313" key="1">
    <source>
        <dbReference type="EMBL" id="OBY11082.1"/>
    </source>
</evidence>
<dbReference type="Gene3D" id="1.10.260.40">
    <property type="entry name" value="lambda repressor-like DNA-binding domains"/>
    <property type="match status" value="1"/>
</dbReference>
<dbReference type="AlphaFoldDB" id="A0A174BPC5"/>
<dbReference type="InterPro" id="IPR001387">
    <property type="entry name" value="Cro/C1-type_HTH"/>
</dbReference>
<protein>
    <submittedName>
        <fullName evidence="1">Uncharacterized protein</fullName>
    </submittedName>
</protein>
<dbReference type="Proteomes" id="UP000092714">
    <property type="component" value="Unassembled WGS sequence"/>
</dbReference>
<dbReference type="GO" id="GO:0003677">
    <property type="term" value="F:DNA binding"/>
    <property type="evidence" value="ECO:0007669"/>
    <property type="project" value="InterPro"/>
</dbReference>
<organism evidence="1 2">
    <name type="scientific">Clostridium paraputrificum</name>
    <dbReference type="NCBI Taxonomy" id="29363"/>
    <lineage>
        <taxon>Bacteria</taxon>
        <taxon>Bacillati</taxon>
        <taxon>Bacillota</taxon>
        <taxon>Clostridia</taxon>
        <taxon>Eubacteriales</taxon>
        <taxon>Clostridiaceae</taxon>
        <taxon>Clostridium</taxon>
    </lineage>
</organism>
<dbReference type="RefSeq" id="WP_055253695.1">
    <property type="nucleotide sequence ID" value="NZ_CABHIH010000005.1"/>
</dbReference>
<name>A0A174BPC5_9CLOT</name>
<dbReference type="InterPro" id="IPR010982">
    <property type="entry name" value="Lambda_DNA-bd_dom_sf"/>
</dbReference>
<dbReference type="SUPFAM" id="SSF47413">
    <property type="entry name" value="lambda repressor-like DNA-binding domains"/>
    <property type="match status" value="1"/>
</dbReference>
<accession>A0A174BPC5</accession>
<dbReference type="CDD" id="cd00093">
    <property type="entry name" value="HTH_XRE"/>
    <property type="match status" value="1"/>
</dbReference>
<dbReference type="OrthoDB" id="3233490at2"/>
<reference evidence="1 2" key="1">
    <citation type="submission" date="2016-06" db="EMBL/GenBank/DDBJ databases">
        <authorList>
            <person name="Kjaerup R.B."/>
            <person name="Dalgaard T.S."/>
            <person name="Juul-Madsen H.R."/>
        </authorList>
    </citation>
    <scope>NUCLEOTIDE SEQUENCE [LARGE SCALE GENOMIC DNA]</scope>
    <source>
        <strain evidence="1 2">373-A1</strain>
    </source>
</reference>
<proteinExistence type="predicted"/>
<gene>
    <name evidence="1" type="ORF">CP373A1_06185</name>
</gene>
<dbReference type="eggNOG" id="ENOG5032ZVG">
    <property type="taxonomic scope" value="Bacteria"/>
</dbReference>
<comment type="caution">
    <text evidence="1">The sequence shown here is derived from an EMBL/GenBank/DDBJ whole genome shotgun (WGS) entry which is preliminary data.</text>
</comment>
<keyword evidence="2" id="KW-1185">Reference proteome</keyword>
<dbReference type="EMBL" id="MAPZ01000016">
    <property type="protein sequence ID" value="OBY11082.1"/>
    <property type="molecule type" value="Genomic_DNA"/>
</dbReference>